<organism evidence="2">
    <name type="scientific">marine metagenome</name>
    <dbReference type="NCBI Taxonomy" id="408172"/>
    <lineage>
        <taxon>unclassified sequences</taxon>
        <taxon>metagenomes</taxon>
        <taxon>ecological metagenomes</taxon>
    </lineage>
</organism>
<proteinExistence type="predicted"/>
<evidence type="ECO:0000313" key="2">
    <source>
        <dbReference type="EMBL" id="SVD30715.1"/>
    </source>
</evidence>
<reference evidence="2" key="1">
    <citation type="submission" date="2018-05" db="EMBL/GenBank/DDBJ databases">
        <authorList>
            <person name="Lanie J.A."/>
            <person name="Ng W.-L."/>
            <person name="Kazmierczak K.M."/>
            <person name="Andrzejewski T.M."/>
            <person name="Davidsen T.M."/>
            <person name="Wayne K.J."/>
            <person name="Tettelin H."/>
            <person name="Glass J.I."/>
            <person name="Rusch D."/>
            <person name="Podicherti R."/>
            <person name="Tsui H.-C.T."/>
            <person name="Winkler M.E."/>
        </authorList>
    </citation>
    <scope>NUCLEOTIDE SEQUENCE</scope>
</reference>
<dbReference type="Pfam" id="PF01557">
    <property type="entry name" value="FAA_hydrolase"/>
    <property type="match status" value="1"/>
</dbReference>
<accession>A0A382UA14</accession>
<evidence type="ECO:0000259" key="1">
    <source>
        <dbReference type="Pfam" id="PF01557"/>
    </source>
</evidence>
<dbReference type="AlphaFoldDB" id="A0A382UA14"/>
<gene>
    <name evidence="2" type="ORF">METZ01_LOCUS383569</name>
</gene>
<dbReference type="EMBL" id="UINC01142406">
    <property type="protein sequence ID" value="SVD30715.1"/>
    <property type="molecule type" value="Genomic_DNA"/>
</dbReference>
<feature type="domain" description="Fumarylacetoacetase-like C-terminal" evidence="1">
    <location>
        <begin position="1"/>
        <end position="80"/>
    </location>
</feature>
<dbReference type="SUPFAM" id="SSF56529">
    <property type="entry name" value="FAH"/>
    <property type="match status" value="1"/>
</dbReference>
<dbReference type="GO" id="GO:0003824">
    <property type="term" value="F:catalytic activity"/>
    <property type="evidence" value="ECO:0007669"/>
    <property type="project" value="InterPro"/>
</dbReference>
<dbReference type="InterPro" id="IPR036663">
    <property type="entry name" value="Fumarylacetoacetase_C_sf"/>
</dbReference>
<protein>
    <recommendedName>
        <fullName evidence="1">Fumarylacetoacetase-like C-terminal domain-containing protein</fullName>
    </recommendedName>
</protein>
<dbReference type="InterPro" id="IPR011234">
    <property type="entry name" value="Fumarylacetoacetase-like_C"/>
</dbReference>
<sequence>INGKKVSEDNSKNMHWTFAQIVSHISIGTTLYPGDVIGSGTCATGCLLEINLTNKTDNWLKLDDVVKLEIECLGKLENKIKMEKNYE</sequence>
<dbReference type="PANTHER" id="PTHR43211:SF1">
    <property type="entry name" value="BLL6422 PROTEIN"/>
    <property type="match status" value="1"/>
</dbReference>
<name>A0A382UA14_9ZZZZ</name>
<dbReference type="PANTHER" id="PTHR43211">
    <property type="entry name" value="FUMARYLACETOACETATE HYDROLASE"/>
    <property type="match status" value="1"/>
</dbReference>
<dbReference type="Gene3D" id="3.90.850.10">
    <property type="entry name" value="Fumarylacetoacetase-like, C-terminal domain"/>
    <property type="match status" value="1"/>
</dbReference>
<feature type="non-terminal residue" evidence="2">
    <location>
        <position position="1"/>
    </location>
</feature>